<feature type="compositionally biased region" description="Polar residues" evidence="1">
    <location>
        <begin position="151"/>
        <end position="178"/>
    </location>
</feature>
<reference evidence="3" key="1">
    <citation type="journal article" date="2019" name="Toxins">
        <title>Detection of Abrin-Like and Prepropulchellin-Like Toxin Genes and Transcripts Using Whole Genome Sequencing and Full-Length Transcript Sequencing of Abrus precatorius.</title>
        <authorList>
            <person name="Hovde B.T."/>
            <person name="Daligault H.E."/>
            <person name="Hanschen E.R."/>
            <person name="Kunde Y.A."/>
            <person name="Johnson M.B."/>
            <person name="Starkenburg S.R."/>
            <person name="Johnson S.L."/>
        </authorList>
    </citation>
    <scope>NUCLEOTIDE SEQUENCE [LARGE SCALE GENOMIC DNA]</scope>
</reference>
<accession>A0A8B8L0B3</accession>
<dbReference type="PANTHER" id="PTHR15503:SF45">
    <property type="entry name" value="RNA-DIRECTED DNA POLYMERASE HOMOLOG"/>
    <property type="match status" value="1"/>
</dbReference>
<dbReference type="Proteomes" id="UP000694853">
    <property type="component" value="Unplaced"/>
</dbReference>
<name>A0A8B8L0B3_ABRPR</name>
<evidence type="ECO:0000259" key="2">
    <source>
        <dbReference type="Pfam" id="PF03732"/>
    </source>
</evidence>
<dbReference type="PANTHER" id="PTHR15503">
    <property type="entry name" value="LDOC1 RELATED"/>
    <property type="match status" value="1"/>
</dbReference>
<reference evidence="4" key="2">
    <citation type="submission" date="2025-08" db="UniProtKB">
        <authorList>
            <consortium name="RefSeq"/>
        </authorList>
    </citation>
    <scope>IDENTIFICATION</scope>
    <source>
        <tissue evidence="4">Young leaves</tissue>
    </source>
</reference>
<organism evidence="3 4">
    <name type="scientific">Abrus precatorius</name>
    <name type="common">Indian licorice</name>
    <name type="synonym">Glycine abrus</name>
    <dbReference type="NCBI Taxonomy" id="3816"/>
    <lineage>
        <taxon>Eukaryota</taxon>
        <taxon>Viridiplantae</taxon>
        <taxon>Streptophyta</taxon>
        <taxon>Embryophyta</taxon>
        <taxon>Tracheophyta</taxon>
        <taxon>Spermatophyta</taxon>
        <taxon>Magnoliopsida</taxon>
        <taxon>eudicotyledons</taxon>
        <taxon>Gunneridae</taxon>
        <taxon>Pentapetalae</taxon>
        <taxon>rosids</taxon>
        <taxon>fabids</taxon>
        <taxon>Fabales</taxon>
        <taxon>Fabaceae</taxon>
        <taxon>Papilionoideae</taxon>
        <taxon>50 kb inversion clade</taxon>
        <taxon>NPAAA clade</taxon>
        <taxon>indigoferoid/millettioid clade</taxon>
        <taxon>Abreae</taxon>
        <taxon>Abrus</taxon>
    </lineage>
</organism>
<evidence type="ECO:0000256" key="1">
    <source>
        <dbReference type="SAM" id="MobiDB-lite"/>
    </source>
</evidence>
<gene>
    <name evidence="4" type="primary">LOC113859524</name>
</gene>
<protein>
    <submittedName>
        <fullName evidence="4">Uncharacterized protein LOC113859524</fullName>
    </submittedName>
</protein>
<dbReference type="InterPro" id="IPR005162">
    <property type="entry name" value="Retrotrans_gag_dom"/>
</dbReference>
<feature type="region of interest" description="Disordered" evidence="1">
    <location>
        <begin position="140"/>
        <end position="178"/>
    </location>
</feature>
<dbReference type="KEGG" id="aprc:113859524"/>
<dbReference type="AlphaFoldDB" id="A0A8B8L0B3"/>
<dbReference type="RefSeq" id="XP_027348074.1">
    <property type="nucleotide sequence ID" value="XM_027492273.1"/>
</dbReference>
<sequence length="416" mass="45905">MQRCGGMGAHTMLEARGEAITLEVFNSSFQGKFFPPHVRAAREREFLSLVQGNSSVYEYAIQFERLYQFYSHPTSEEWRCQRFSGWLRTDIKKTLIPLRITKFADLVDQATIIESFNLEDVGGAGKAQFSRQASSYGGNMGATKGSYSRPYRQQQFRPSQSKGATSSAPRPVGTATSAFQPRGACAPYFRAPAPTTSGHLVKDCLTSRSGAASLTASALHAVRPRVVRALPVTRPKAEARVFTTSGTEAAQAMDLVQGTEVVVGTSLSVLFDSRVMHSFIVDTCLKDLKLPVSDLKCDLVVTTPTLNSLTTSIVCIECPIIVEGQEYRVNLISIPMSGLDIILGMDWLTANHERQLIPVVRDFFEIFPDDILGIPPPREIKFGIDIVPGAEPVSIAPYWMALRELMELKNQIEDLM</sequence>
<proteinExistence type="predicted"/>
<evidence type="ECO:0000313" key="3">
    <source>
        <dbReference type="Proteomes" id="UP000694853"/>
    </source>
</evidence>
<feature type="domain" description="Retrotransposon gag" evidence="2">
    <location>
        <begin position="23"/>
        <end position="88"/>
    </location>
</feature>
<dbReference type="GeneID" id="113859524"/>
<dbReference type="Pfam" id="PF08284">
    <property type="entry name" value="RVP_2"/>
    <property type="match status" value="1"/>
</dbReference>
<dbReference type="Pfam" id="PF03732">
    <property type="entry name" value="Retrotrans_gag"/>
    <property type="match status" value="1"/>
</dbReference>
<evidence type="ECO:0000313" key="4">
    <source>
        <dbReference type="RefSeq" id="XP_027348074.1"/>
    </source>
</evidence>
<dbReference type="InterPro" id="IPR021109">
    <property type="entry name" value="Peptidase_aspartic_dom_sf"/>
</dbReference>
<dbReference type="InterPro" id="IPR032567">
    <property type="entry name" value="RTL1-rel"/>
</dbReference>
<dbReference type="CDD" id="cd00303">
    <property type="entry name" value="retropepsin_like"/>
    <property type="match status" value="1"/>
</dbReference>
<dbReference type="Gene3D" id="2.40.70.10">
    <property type="entry name" value="Acid Proteases"/>
    <property type="match status" value="1"/>
</dbReference>
<keyword evidence="3" id="KW-1185">Reference proteome</keyword>
<dbReference type="OrthoDB" id="1436782at2759"/>